<evidence type="ECO:0000313" key="1">
    <source>
        <dbReference type="EMBL" id="KAA6320478.1"/>
    </source>
</evidence>
<dbReference type="AlphaFoldDB" id="A0A5J4QHS3"/>
<proteinExistence type="predicted"/>
<gene>
    <name evidence="1" type="ORF">EZS27_029754</name>
</gene>
<protein>
    <submittedName>
        <fullName evidence="1">Uncharacterized protein</fullName>
    </submittedName>
</protein>
<name>A0A5J4QHS3_9ZZZZ</name>
<dbReference type="EMBL" id="SNRY01003577">
    <property type="protein sequence ID" value="KAA6320478.1"/>
    <property type="molecule type" value="Genomic_DNA"/>
</dbReference>
<organism evidence="1">
    <name type="scientific">termite gut metagenome</name>
    <dbReference type="NCBI Taxonomy" id="433724"/>
    <lineage>
        <taxon>unclassified sequences</taxon>
        <taxon>metagenomes</taxon>
        <taxon>organismal metagenomes</taxon>
    </lineage>
</organism>
<sequence length="93" mass="10963">MDDEFICYADKTSDEAVFVKVDERGRVFSFSNEMGDYEWTGPACIKKEKLNYSSGNVFNQLEPYLPMKGFKIQAYDVDTYEDYIRVTELTRNW</sequence>
<comment type="caution">
    <text evidence="1">The sequence shown here is derived from an EMBL/GenBank/DDBJ whole genome shotgun (WGS) entry which is preliminary data.</text>
</comment>
<reference evidence="1" key="1">
    <citation type="submission" date="2019-03" db="EMBL/GenBank/DDBJ databases">
        <title>Single cell metagenomics reveals metabolic interactions within the superorganism composed of flagellate Streblomastix strix and complex community of Bacteroidetes bacteria on its surface.</title>
        <authorList>
            <person name="Treitli S.C."/>
            <person name="Kolisko M."/>
            <person name="Husnik F."/>
            <person name="Keeling P."/>
            <person name="Hampl V."/>
        </authorList>
    </citation>
    <scope>NUCLEOTIDE SEQUENCE</scope>
    <source>
        <strain evidence="1">STM</strain>
    </source>
</reference>
<accession>A0A5J4QHS3</accession>